<feature type="region of interest" description="Disordered" evidence="1">
    <location>
        <begin position="104"/>
        <end position="123"/>
    </location>
</feature>
<accession>A0A5J4KWE6</accession>
<dbReference type="AlphaFoldDB" id="A0A5J4KWE6"/>
<evidence type="ECO:0000313" key="2">
    <source>
        <dbReference type="EMBL" id="GER92295.1"/>
    </source>
</evidence>
<proteinExistence type="predicted"/>
<sequence>MQTTGAKNSHAAPIWEASEVLPEYLWQQAYDFVETEKKKVIGFARHFLPYSSYGLDEFIQQAYESAFKGFKNVSKKRTPENTKAISGDSILETVTTWPIFHRGRNSTKKVSKPALKTKPLLKK</sequence>
<protein>
    <submittedName>
        <fullName evidence="2">Uncharacterized protein</fullName>
    </submittedName>
</protein>
<dbReference type="EMBL" id="BLAB01000001">
    <property type="protein sequence ID" value="GER92295.1"/>
    <property type="molecule type" value="Genomic_DNA"/>
</dbReference>
<reference evidence="2" key="1">
    <citation type="submission" date="2019-10" db="EMBL/GenBank/DDBJ databases">
        <title>Metagenomic sequencing of thiosulfate-disproportionating enrichment culture.</title>
        <authorList>
            <person name="Umezawa K."/>
            <person name="Kojima H."/>
            <person name="Fukui M."/>
        </authorList>
    </citation>
    <scope>NUCLEOTIDE SEQUENCE</scope>
    <source>
        <strain evidence="2">45J</strain>
    </source>
</reference>
<organism evidence="2">
    <name type="scientific">hot springs metagenome</name>
    <dbReference type="NCBI Taxonomy" id="433727"/>
    <lineage>
        <taxon>unclassified sequences</taxon>
        <taxon>metagenomes</taxon>
        <taxon>ecological metagenomes</taxon>
    </lineage>
</organism>
<evidence type="ECO:0000256" key="1">
    <source>
        <dbReference type="SAM" id="MobiDB-lite"/>
    </source>
</evidence>
<comment type="caution">
    <text evidence="2">The sequence shown here is derived from an EMBL/GenBank/DDBJ whole genome shotgun (WGS) entry which is preliminary data.</text>
</comment>
<name>A0A5J4KWE6_9ZZZZ</name>
<feature type="compositionally biased region" description="Low complexity" evidence="1">
    <location>
        <begin position="112"/>
        <end position="123"/>
    </location>
</feature>
<gene>
    <name evidence="2" type="ORF">A45J_0010</name>
</gene>